<keyword evidence="3" id="KW-1003">Cell membrane</keyword>
<dbReference type="FunFam" id="2.60.40.60:FF:000006">
    <property type="entry name" value="Protocadherin alpha 2"/>
    <property type="match status" value="1"/>
</dbReference>
<dbReference type="SMART" id="SM00112">
    <property type="entry name" value="CA"/>
    <property type="match status" value="6"/>
</dbReference>
<evidence type="ECO:0000256" key="3">
    <source>
        <dbReference type="ARBA" id="ARBA00022475"/>
    </source>
</evidence>
<dbReference type="FunFam" id="2.60.40.60:FF:000002">
    <property type="entry name" value="Protocadherin alpha 2"/>
    <property type="match status" value="1"/>
</dbReference>
<keyword evidence="9 13" id="KW-1133">Transmembrane helix</keyword>
<dbReference type="InterPro" id="IPR032455">
    <property type="entry name" value="Cadherin_C"/>
</dbReference>
<evidence type="ECO:0000259" key="14">
    <source>
        <dbReference type="PROSITE" id="PS50268"/>
    </source>
</evidence>
<evidence type="ECO:0000256" key="7">
    <source>
        <dbReference type="ARBA" id="ARBA00022837"/>
    </source>
</evidence>
<dbReference type="FunFam" id="2.60.40.60:FF:000001">
    <property type="entry name" value="Protocadherin alpha 2"/>
    <property type="match status" value="1"/>
</dbReference>
<feature type="domain" description="Cadherin" evidence="14">
    <location>
        <begin position="215"/>
        <end position="323"/>
    </location>
</feature>
<feature type="transmembrane region" description="Helical" evidence="13">
    <location>
        <begin position="768"/>
        <end position="793"/>
    </location>
</feature>
<dbReference type="Pfam" id="PF00028">
    <property type="entry name" value="Cadherin"/>
    <property type="match status" value="5"/>
</dbReference>
<protein>
    <recommendedName>
        <fullName evidence="14">Cadherin domain-containing protein</fullName>
    </recommendedName>
</protein>
<accession>A0AAV7PL37</accession>
<reference evidence="15" key="1">
    <citation type="journal article" date="2022" name="bioRxiv">
        <title>Sequencing and chromosome-scale assembly of the giantPleurodeles waltlgenome.</title>
        <authorList>
            <person name="Brown T."/>
            <person name="Elewa A."/>
            <person name="Iarovenko S."/>
            <person name="Subramanian E."/>
            <person name="Araus A.J."/>
            <person name="Petzold A."/>
            <person name="Susuki M."/>
            <person name="Suzuki K.-i.T."/>
            <person name="Hayashi T."/>
            <person name="Toyoda A."/>
            <person name="Oliveira C."/>
            <person name="Osipova E."/>
            <person name="Leigh N.D."/>
            <person name="Simon A."/>
            <person name="Yun M.H."/>
        </authorList>
    </citation>
    <scope>NUCLEOTIDE SEQUENCE</scope>
    <source>
        <strain evidence="15">20211129_DDA</strain>
        <tissue evidence="15">Liver</tissue>
    </source>
</reference>
<evidence type="ECO:0000313" key="15">
    <source>
        <dbReference type="EMBL" id="KAJ1128077.1"/>
    </source>
</evidence>
<dbReference type="Proteomes" id="UP001066276">
    <property type="component" value="Chromosome 7"/>
</dbReference>
<dbReference type="FunFam" id="2.60.40.60:FF:000007">
    <property type="entry name" value="Protocadherin alpha 2"/>
    <property type="match status" value="1"/>
</dbReference>
<name>A0AAV7PL37_PLEWA</name>
<dbReference type="InterPro" id="IPR050174">
    <property type="entry name" value="Protocadherin/Cadherin-CA"/>
</dbReference>
<dbReference type="InterPro" id="IPR020894">
    <property type="entry name" value="Cadherin_CS"/>
</dbReference>
<dbReference type="CDD" id="cd11304">
    <property type="entry name" value="Cadherin_repeat"/>
    <property type="match status" value="6"/>
</dbReference>
<evidence type="ECO:0000256" key="9">
    <source>
        <dbReference type="ARBA" id="ARBA00022989"/>
    </source>
</evidence>
<dbReference type="FunFam" id="2.60.40.60:FF:000129">
    <property type="entry name" value="protocadherin alpha-C2 isoform X1"/>
    <property type="match status" value="1"/>
</dbReference>
<dbReference type="FunFam" id="2.60.40.60:FF:000004">
    <property type="entry name" value="Protocadherin 1 gamma 2"/>
    <property type="match status" value="1"/>
</dbReference>
<feature type="domain" description="Cadherin" evidence="14">
    <location>
        <begin position="533"/>
        <end position="642"/>
    </location>
</feature>
<evidence type="ECO:0000256" key="5">
    <source>
        <dbReference type="ARBA" id="ARBA00022729"/>
    </source>
</evidence>
<keyword evidence="6" id="KW-0677">Repeat</keyword>
<feature type="domain" description="Cadherin" evidence="14">
    <location>
        <begin position="659"/>
        <end position="760"/>
    </location>
</feature>
<keyword evidence="10 13" id="KW-0472">Membrane</keyword>
<feature type="domain" description="Cadherin" evidence="14">
    <location>
        <begin position="324"/>
        <end position="427"/>
    </location>
</feature>
<keyword evidence="7 12" id="KW-0106">Calcium</keyword>
<dbReference type="PROSITE" id="PS00232">
    <property type="entry name" value="CADHERIN_1"/>
    <property type="match status" value="1"/>
</dbReference>
<evidence type="ECO:0000256" key="8">
    <source>
        <dbReference type="ARBA" id="ARBA00022889"/>
    </source>
</evidence>
<dbReference type="Pfam" id="PF08266">
    <property type="entry name" value="Cadherin_2"/>
    <property type="match status" value="1"/>
</dbReference>
<dbReference type="Pfam" id="PF16492">
    <property type="entry name" value="Cadherin_C_2"/>
    <property type="match status" value="1"/>
</dbReference>
<comment type="caution">
    <text evidence="15">The sequence shown here is derived from an EMBL/GenBank/DDBJ whole genome shotgun (WGS) entry which is preliminary data.</text>
</comment>
<evidence type="ECO:0000256" key="6">
    <source>
        <dbReference type="ARBA" id="ARBA00022737"/>
    </source>
</evidence>
<evidence type="ECO:0000256" key="12">
    <source>
        <dbReference type="PROSITE-ProRule" id="PRU00043"/>
    </source>
</evidence>
<dbReference type="Gene3D" id="2.60.40.60">
    <property type="entry name" value="Cadherins"/>
    <property type="match status" value="6"/>
</dbReference>
<organism evidence="15 16">
    <name type="scientific">Pleurodeles waltl</name>
    <name type="common">Iberian ribbed newt</name>
    <dbReference type="NCBI Taxonomy" id="8319"/>
    <lineage>
        <taxon>Eukaryota</taxon>
        <taxon>Metazoa</taxon>
        <taxon>Chordata</taxon>
        <taxon>Craniata</taxon>
        <taxon>Vertebrata</taxon>
        <taxon>Euteleostomi</taxon>
        <taxon>Amphibia</taxon>
        <taxon>Batrachia</taxon>
        <taxon>Caudata</taxon>
        <taxon>Salamandroidea</taxon>
        <taxon>Salamandridae</taxon>
        <taxon>Pleurodelinae</taxon>
        <taxon>Pleurodeles</taxon>
    </lineage>
</organism>
<evidence type="ECO:0000256" key="10">
    <source>
        <dbReference type="ARBA" id="ARBA00023136"/>
    </source>
</evidence>
<evidence type="ECO:0000256" key="4">
    <source>
        <dbReference type="ARBA" id="ARBA00022692"/>
    </source>
</evidence>
<evidence type="ECO:0000256" key="2">
    <source>
        <dbReference type="ARBA" id="ARBA00004251"/>
    </source>
</evidence>
<dbReference type="GO" id="GO:0005886">
    <property type="term" value="C:plasma membrane"/>
    <property type="evidence" value="ECO:0007669"/>
    <property type="project" value="UniProtKB-SubCell"/>
</dbReference>
<dbReference type="GO" id="GO:0007156">
    <property type="term" value="P:homophilic cell adhesion via plasma membrane adhesion molecules"/>
    <property type="evidence" value="ECO:0007669"/>
    <property type="project" value="InterPro"/>
</dbReference>
<dbReference type="PANTHER" id="PTHR24028:SF234">
    <property type="entry name" value="PROTOCADHERIN GAMMA-A3"/>
    <property type="match status" value="1"/>
</dbReference>
<dbReference type="InterPro" id="IPR015919">
    <property type="entry name" value="Cadherin-like_sf"/>
</dbReference>
<feature type="domain" description="Cadherin" evidence="14">
    <location>
        <begin position="139"/>
        <end position="214"/>
    </location>
</feature>
<comment type="function">
    <text evidence="1">Potential calcium-dependent cell-adhesion protein. May be involved in the establishment and maintenance of specific neuronal connections in the brain.</text>
</comment>
<sequence length="889" mass="97735">MIQFSGIANSPIYCYSWASAPRRCYSGVHSFRRYYSGTQTPRGSCSGAQSSRRCYFWAQTSRRCYSGARYSGDQTSGRCHSGAHTPIGCYSGAPLLLLVTLLTVCGAASGQLRYSIPEEIRKGSFVGNVALDLGMDIKELSEGGARIVSRGRKQYFVLNLNHGHLYVNERIDRETICGHVDLCLLNIEIISNKLMKAYAVQVEIQDINDNAPTFVASQMSLHVIENTSPGARFALPDAQDADIGLNALQNYQLRDSEPFSLEVKIGDDGLKYAHLILDKSLDREEQDVHLLFLTATDGGDPVRSGTMQIRVIVDDVNDNAPVFDQSVYKVSVVENVSRGAVVTTVKATDIDQGSHSEIIYSFNKIKDTALEKFKLDSNTGDISVTGSLDFEELEFYEFEVQASDGSLSSRCRVLIDIINVNDNSPEILISSLLKQISENSPKGTIIALMEVYDRDSGVTGEVSCSLPPHLPFQLKKSIGSYYSLLTVDVLDREQVSLYNITITATDSGTPAMVKSETIALEITDENDNIPVFNQMTYRTYIIENIPQGTSIFTAQATDLDSDKNAKISYSILDGHIGDIPLSSYIAINSESGVIYALKSFDFEEFREFQIQVKAKDGGSPSLTSNATVIFFIQDQNDNIPEILYPSTPTDGSSGMEMTPRSSEPGYLITKVIAVDADSGQNAWLSFQLLRSTDQGLFTVGLHTGEIRTARPITEKDAIKQFLVVLVKDNGQTFLSSSVTVTIVLSDSLPEMLHDISNPSAPADMESNITLYLVIAVAVVSFLFLFLITVLLAIRIHRWREAQLCVSSGDNFNALPASQFVGIDGVRAFLQTYSHDVCLTTDSGKSQFIVDNSCQPNTLSVNHKCEKQGSVPIEDFLNIGQEEQLFIQVC</sequence>
<keyword evidence="5" id="KW-0732">Signal</keyword>
<evidence type="ECO:0000313" key="16">
    <source>
        <dbReference type="Proteomes" id="UP001066276"/>
    </source>
</evidence>
<dbReference type="EMBL" id="JANPWB010000011">
    <property type="protein sequence ID" value="KAJ1128077.1"/>
    <property type="molecule type" value="Genomic_DNA"/>
</dbReference>
<gene>
    <name evidence="15" type="ORF">NDU88_006461</name>
</gene>
<dbReference type="InterPro" id="IPR002126">
    <property type="entry name" value="Cadherin-like_dom"/>
</dbReference>
<evidence type="ECO:0000256" key="13">
    <source>
        <dbReference type="SAM" id="Phobius"/>
    </source>
</evidence>
<keyword evidence="8" id="KW-0130">Cell adhesion</keyword>
<dbReference type="GO" id="GO:0005509">
    <property type="term" value="F:calcium ion binding"/>
    <property type="evidence" value="ECO:0007669"/>
    <property type="project" value="UniProtKB-UniRule"/>
</dbReference>
<dbReference type="AlphaFoldDB" id="A0AAV7PL37"/>
<comment type="subcellular location">
    <subcellularLocation>
        <location evidence="2">Cell membrane</location>
        <topology evidence="2">Single-pass type I membrane protein</topology>
    </subcellularLocation>
</comment>
<keyword evidence="11" id="KW-0325">Glycoprotein</keyword>
<keyword evidence="16" id="KW-1185">Reference proteome</keyword>
<dbReference type="PRINTS" id="PR00205">
    <property type="entry name" value="CADHERIN"/>
</dbReference>
<dbReference type="SUPFAM" id="SSF49313">
    <property type="entry name" value="Cadherin-like"/>
    <property type="match status" value="6"/>
</dbReference>
<proteinExistence type="predicted"/>
<dbReference type="InterPro" id="IPR013164">
    <property type="entry name" value="Cadherin_N"/>
</dbReference>
<evidence type="ECO:0000256" key="11">
    <source>
        <dbReference type="ARBA" id="ARBA00023180"/>
    </source>
</evidence>
<keyword evidence="4 13" id="KW-0812">Transmembrane</keyword>
<evidence type="ECO:0000256" key="1">
    <source>
        <dbReference type="ARBA" id="ARBA00003436"/>
    </source>
</evidence>
<feature type="domain" description="Cadherin" evidence="14">
    <location>
        <begin position="435"/>
        <end position="532"/>
    </location>
</feature>
<dbReference type="PROSITE" id="PS50268">
    <property type="entry name" value="CADHERIN_2"/>
    <property type="match status" value="6"/>
</dbReference>
<dbReference type="PANTHER" id="PTHR24028">
    <property type="entry name" value="CADHERIN-87A"/>
    <property type="match status" value="1"/>
</dbReference>